<feature type="transmembrane region" description="Helical" evidence="1">
    <location>
        <begin position="137"/>
        <end position="162"/>
    </location>
</feature>
<evidence type="ECO:0000313" key="4">
    <source>
        <dbReference type="Proteomes" id="UP000298787"/>
    </source>
</evidence>
<gene>
    <name evidence="3" type="ORF">D9C73_020049</name>
</gene>
<sequence length="342" mass="38030">MEPRRVLQASLTLLIFVTSGHGGHLTSKPALKTDQALLTFHNQLTEEVQVFYTSDYCYQCVYQHLVTVKPNKNNASAVISTKFTLSMRVQSQTRNATLCRWSQTYGEGGHFSVWIQMSEAPSGPSCTHTVAKTPNNAYLPLLVAALLLAIIALLFVVAPYIYRRRSTSKFIKTICCQGSKYSVGNDAANACEAEPNTAKAKPKRLHSLDTFRGGYLGAGGIGDNGLYPNCTGGAAGYVDRWMFGDNMYRYPTCKEMYHTTQPFDPEGLLGTINSIVMGFLGMQAGRIIIFYKGANLHILCRFLVWAIILCRCREVARLQNRVNESLHAVEADILNWQSFDLE</sequence>
<keyword evidence="4" id="KW-1185">Reference proteome</keyword>
<proteinExistence type="predicted"/>
<evidence type="ECO:0000313" key="3">
    <source>
        <dbReference type="EMBL" id="TKS85293.1"/>
    </source>
</evidence>
<evidence type="ECO:0000256" key="2">
    <source>
        <dbReference type="SAM" id="SignalP"/>
    </source>
</evidence>
<dbReference type="Proteomes" id="UP000298787">
    <property type="component" value="Chromosome 17"/>
</dbReference>
<protein>
    <submittedName>
        <fullName evidence="3">Heparan-alpha-glucosaminide N-acetyltransferase</fullName>
    </submittedName>
</protein>
<dbReference type="PANTHER" id="PTHR31061:SF34">
    <property type="entry name" value="HEPARAN-ALPHA-GLUCOSAMINIDE N-ACETYLTRANSFERASE"/>
    <property type="match status" value="1"/>
</dbReference>
<keyword evidence="3" id="KW-0808">Transferase</keyword>
<keyword evidence="1" id="KW-1133">Transmembrane helix</keyword>
<keyword evidence="1" id="KW-0472">Membrane</keyword>
<dbReference type="STRING" id="240159.A0A4U5VB51"/>
<evidence type="ECO:0000256" key="1">
    <source>
        <dbReference type="SAM" id="Phobius"/>
    </source>
</evidence>
<organism evidence="3 4">
    <name type="scientific">Collichthys lucidus</name>
    <name type="common">Big head croaker</name>
    <name type="synonym">Sciaena lucida</name>
    <dbReference type="NCBI Taxonomy" id="240159"/>
    <lineage>
        <taxon>Eukaryota</taxon>
        <taxon>Metazoa</taxon>
        <taxon>Chordata</taxon>
        <taxon>Craniata</taxon>
        <taxon>Vertebrata</taxon>
        <taxon>Euteleostomi</taxon>
        <taxon>Actinopterygii</taxon>
        <taxon>Neopterygii</taxon>
        <taxon>Teleostei</taxon>
        <taxon>Neoteleostei</taxon>
        <taxon>Acanthomorphata</taxon>
        <taxon>Eupercaria</taxon>
        <taxon>Sciaenidae</taxon>
        <taxon>Collichthys</taxon>
    </lineage>
</organism>
<feature type="signal peptide" evidence="2">
    <location>
        <begin position="1"/>
        <end position="22"/>
    </location>
</feature>
<dbReference type="AlphaFoldDB" id="A0A4U5VB51"/>
<accession>A0A4U5VB51</accession>
<name>A0A4U5VB51_COLLU</name>
<dbReference type="GO" id="GO:0016740">
    <property type="term" value="F:transferase activity"/>
    <property type="evidence" value="ECO:0007669"/>
    <property type="project" value="UniProtKB-KW"/>
</dbReference>
<dbReference type="PANTHER" id="PTHR31061">
    <property type="entry name" value="LD22376P"/>
    <property type="match status" value="1"/>
</dbReference>
<dbReference type="EMBL" id="CM014094">
    <property type="protein sequence ID" value="TKS85293.1"/>
    <property type="molecule type" value="Genomic_DNA"/>
</dbReference>
<feature type="chain" id="PRO_5020980193" evidence="2">
    <location>
        <begin position="23"/>
        <end position="342"/>
    </location>
</feature>
<reference evidence="3 4" key="1">
    <citation type="submission" date="2019-01" db="EMBL/GenBank/DDBJ databases">
        <title>Genome Assembly of Collichthys lucidus.</title>
        <authorList>
            <person name="Cai M."/>
            <person name="Xiao S."/>
        </authorList>
    </citation>
    <scope>NUCLEOTIDE SEQUENCE [LARGE SCALE GENOMIC DNA]</scope>
    <source>
        <strain evidence="3">JT15FE1705JMU</strain>
        <tissue evidence="3">Muscle</tissue>
    </source>
</reference>
<keyword evidence="1" id="KW-0812">Transmembrane</keyword>
<keyword evidence="2" id="KW-0732">Signal</keyword>